<proteinExistence type="inferred from homology"/>
<feature type="binding site" evidence="3">
    <location>
        <position position="169"/>
    </location>
    <ligand>
        <name>substrate</name>
    </ligand>
</feature>
<evidence type="ECO:0000256" key="1">
    <source>
        <dbReference type="ARBA" id="ARBA00010219"/>
    </source>
</evidence>
<feature type="active site" description="Proton acceptor" evidence="3">
    <location>
        <position position="197"/>
    </location>
</feature>
<comment type="similarity">
    <text evidence="1 3">Belongs to the diaminopimelate epimerase family.</text>
</comment>
<feature type="site" description="Could be important to modulate the pK values of the two catalytic cysteine residues" evidence="3">
    <location>
        <position position="187"/>
    </location>
</feature>
<dbReference type="Gene3D" id="3.10.310.10">
    <property type="entry name" value="Diaminopimelate Epimerase, Chain A, domain 1"/>
    <property type="match status" value="2"/>
</dbReference>
<dbReference type="NCBIfam" id="TIGR00652">
    <property type="entry name" value="DapF"/>
    <property type="match status" value="1"/>
</dbReference>
<keyword evidence="3" id="KW-0963">Cytoplasm</keyword>
<evidence type="ECO:0000256" key="3">
    <source>
        <dbReference type="HAMAP-Rule" id="MF_00197"/>
    </source>
</evidence>
<dbReference type="SUPFAM" id="SSF54506">
    <property type="entry name" value="Diaminopimelate epimerase-like"/>
    <property type="match status" value="2"/>
</dbReference>
<dbReference type="Pfam" id="PF01678">
    <property type="entry name" value="DAP_epimerase"/>
    <property type="match status" value="2"/>
</dbReference>
<feature type="binding site" evidence="3">
    <location>
        <position position="13"/>
    </location>
    <ligand>
        <name>substrate</name>
    </ligand>
</feature>
<dbReference type="PANTHER" id="PTHR31689:SF0">
    <property type="entry name" value="DIAMINOPIMELATE EPIMERASE"/>
    <property type="match status" value="1"/>
</dbReference>
<dbReference type="EC" id="5.1.1.7" evidence="3 4"/>
<name>A0ABQ1QQD8_9FLAO</name>
<evidence type="ECO:0000256" key="2">
    <source>
        <dbReference type="ARBA" id="ARBA00023235"/>
    </source>
</evidence>
<dbReference type="Proteomes" id="UP000625780">
    <property type="component" value="Unassembled WGS sequence"/>
</dbReference>
<keyword evidence="6" id="KW-1185">Reference proteome</keyword>
<organism evidence="5 6">
    <name type="scientific">Muriicola marianensis</name>
    <dbReference type="NCBI Taxonomy" id="1324801"/>
    <lineage>
        <taxon>Bacteria</taxon>
        <taxon>Pseudomonadati</taxon>
        <taxon>Bacteroidota</taxon>
        <taxon>Flavobacteriia</taxon>
        <taxon>Flavobacteriales</taxon>
        <taxon>Flavobacteriaceae</taxon>
        <taxon>Muriicola</taxon>
    </lineage>
</organism>
<evidence type="ECO:0000313" key="5">
    <source>
        <dbReference type="EMBL" id="GGD37054.1"/>
    </source>
</evidence>
<comment type="pathway">
    <text evidence="3">Amino-acid biosynthesis; L-lysine biosynthesis via DAP pathway; DL-2,6-diaminopimelate from LL-2,6-diaminopimelate: step 1/1.</text>
</comment>
<dbReference type="RefSeq" id="WP_188368674.1">
    <property type="nucleotide sequence ID" value="NZ_BMFH01000001.1"/>
</dbReference>
<comment type="subunit">
    <text evidence="3">Homodimer.</text>
</comment>
<dbReference type="EMBL" id="BMFH01000001">
    <property type="protein sequence ID" value="GGD37054.1"/>
    <property type="molecule type" value="Genomic_DNA"/>
</dbReference>
<keyword evidence="3" id="KW-0028">Amino-acid biosynthesis</keyword>
<protein>
    <recommendedName>
        <fullName evidence="3 4">Diaminopimelate epimerase</fullName>
        <shortName evidence="3">DAP epimerase</shortName>
        <ecNumber evidence="3 4">5.1.1.7</ecNumber>
    </recommendedName>
    <alternativeName>
        <fullName evidence="3">PLP-independent amino acid racemase</fullName>
    </alternativeName>
</protein>
<gene>
    <name evidence="3 5" type="primary">dapF</name>
    <name evidence="5" type="ORF">GCM10011361_00180</name>
</gene>
<dbReference type="HAMAP" id="MF_00197">
    <property type="entry name" value="DAP_epimerase"/>
    <property type="match status" value="1"/>
</dbReference>
<feature type="binding site" evidence="3">
    <location>
        <begin position="187"/>
        <end position="188"/>
    </location>
    <ligand>
        <name>substrate</name>
    </ligand>
</feature>
<feature type="site" description="Could be important to modulate the pK values of the two catalytic cysteine residues" evidence="3">
    <location>
        <position position="138"/>
    </location>
</feature>
<comment type="catalytic activity">
    <reaction evidence="3">
        <text>(2S,6S)-2,6-diaminopimelate = meso-2,6-diaminopimelate</text>
        <dbReference type="Rhea" id="RHEA:15393"/>
        <dbReference type="ChEBI" id="CHEBI:57609"/>
        <dbReference type="ChEBI" id="CHEBI:57791"/>
        <dbReference type="EC" id="5.1.1.7"/>
    </reaction>
</comment>
<comment type="function">
    <text evidence="3">Catalyzes the stereoinversion of LL-2,6-diaminopimelate (L,L-DAP) to meso-diaminopimelate (meso-DAP), a precursor of L-lysine and an essential component of the bacterial peptidoglycan.</text>
</comment>
<keyword evidence="2 3" id="KW-0413">Isomerase</keyword>
<accession>A0ABQ1QQD8</accession>
<evidence type="ECO:0000313" key="6">
    <source>
        <dbReference type="Proteomes" id="UP000625780"/>
    </source>
</evidence>
<feature type="binding site" evidence="3">
    <location>
        <position position="65"/>
    </location>
    <ligand>
        <name>substrate</name>
    </ligand>
</feature>
<comment type="caution">
    <text evidence="5">The sequence shown here is derived from an EMBL/GenBank/DDBJ whole genome shotgun (WGS) entry which is preliminary data.</text>
</comment>
<dbReference type="InterPro" id="IPR001653">
    <property type="entry name" value="DAP_epimerase_DapF"/>
</dbReference>
<reference evidence="6" key="1">
    <citation type="journal article" date="2019" name="Int. J. Syst. Evol. Microbiol.">
        <title>The Global Catalogue of Microorganisms (GCM) 10K type strain sequencing project: providing services to taxonomists for standard genome sequencing and annotation.</title>
        <authorList>
            <consortium name="The Broad Institute Genomics Platform"/>
            <consortium name="The Broad Institute Genome Sequencing Center for Infectious Disease"/>
            <person name="Wu L."/>
            <person name="Ma J."/>
        </authorList>
    </citation>
    <scope>NUCLEOTIDE SEQUENCE [LARGE SCALE GENOMIC DNA]</scope>
    <source>
        <strain evidence="6">CGMCC 1.12606</strain>
    </source>
</reference>
<feature type="active site" description="Proton donor" evidence="3">
    <location>
        <position position="74"/>
    </location>
</feature>
<comment type="subcellular location">
    <subcellularLocation>
        <location evidence="3">Cytoplasm</location>
    </subcellularLocation>
</comment>
<comment type="caution">
    <text evidence="3">Lacks conserved residue(s) required for the propagation of feature annotation.</text>
</comment>
<dbReference type="PANTHER" id="PTHR31689">
    <property type="entry name" value="DIAMINOPIMELATE EPIMERASE, CHLOROPLASTIC"/>
    <property type="match status" value="1"/>
</dbReference>
<evidence type="ECO:0000256" key="4">
    <source>
        <dbReference type="NCBIfam" id="TIGR00652"/>
    </source>
</evidence>
<sequence>MDYHFSKYQGTGNDFIILDNRPNKFPKNDTNLVARLCDRRFGIGADGLLLLENDKSADFRMVYFNSDGKPGTMCGNGGRCLVAFAHSLGIIGDTTSFSATDGLHHASISGDQVALGMSDVKEVTTKKNAFFLDTGSPHHVQLVKDLKEFEVFREGRRIRYGIYGESGSNINFTEQEGPDTFAVRTYERGVEDETYSCGTGVTAVAIAMHYAGYTKSTEVHIRTRGGDLKISFQPEEKGYGGVVLQGPATFVFKGVVK</sequence>
<keyword evidence="3" id="KW-0457">Lysine biosynthesis</keyword>
<feature type="binding site" evidence="3">
    <location>
        <begin position="198"/>
        <end position="199"/>
    </location>
    <ligand>
        <name>substrate</name>
    </ligand>
</feature>
<feature type="binding site" evidence="3">
    <location>
        <begin position="75"/>
        <end position="76"/>
    </location>
    <ligand>
        <name>substrate</name>
    </ligand>
</feature>